<proteinExistence type="predicted"/>
<keyword evidence="2" id="KW-1133">Transmembrane helix</keyword>
<dbReference type="PANTHER" id="PTHR35179:SF1">
    <property type="entry name" value="INTEGRAL MEMBRANE PROTEIN"/>
    <property type="match status" value="1"/>
</dbReference>
<dbReference type="OrthoDB" id="4133757at2759"/>
<dbReference type="Proteomes" id="UP000027920">
    <property type="component" value="Unassembled WGS sequence"/>
</dbReference>
<evidence type="ECO:0000256" key="2">
    <source>
        <dbReference type="SAM" id="Phobius"/>
    </source>
</evidence>
<dbReference type="HOGENOM" id="CLU_041445_0_0_1"/>
<feature type="transmembrane region" description="Helical" evidence="2">
    <location>
        <begin position="168"/>
        <end position="186"/>
    </location>
</feature>
<dbReference type="RefSeq" id="XP_013261253.1">
    <property type="nucleotide sequence ID" value="XM_013405799.1"/>
</dbReference>
<feature type="transmembrane region" description="Helical" evidence="2">
    <location>
        <begin position="126"/>
        <end position="148"/>
    </location>
</feature>
<keyword evidence="2" id="KW-0472">Membrane</keyword>
<accession>A0A072PH84</accession>
<feature type="transmembrane region" description="Helical" evidence="2">
    <location>
        <begin position="60"/>
        <end position="80"/>
    </location>
</feature>
<name>A0A072PH84_9EURO</name>
<evidence type="ECO:0000313" key="4">
    <source>
        <dbReference type="Proteomes" id="UP000027920"/>
    </source>
</evidence>
<keyword evidence="4" id="KW-1185">Reference proteome</keyword>
<protein>
    <submittedName>
        <fullName evidence="3">Uncharacterized protein</fullName>
    </submittedName>
</protein>
<feature type="region of interest" description="Disordered" evidence="1">
    <location>
        <begin position="260"/>
        <end position="314"/>
    </location>
</feature>
<gene>
    <name evidence="3" type="ORF">A1O9_06589</name>
</gene>
<comment type="caution">
    <text evidence="3">The sequence shown here is derived from an EMBL/GenBank/DDBJ whole genome shotgun (WGS) entry which is preliminary data.</text>
</comment>
<feature type="compositionally biased region" description="Polar residues" evidence="1">
    <location>
        <begin position="412"/>
        <end position="442"/>
    </location>
</feature>
<reference evidence="3 4" key="1">
    <citation type="submission" date="2013-03" db="EMBL/GenBank/DDBJ databases">
        <title>The Genome Sequence of Exophiala aquamarina CBS 119918.</title>
        <authorList>
            <consortium name="The Broad Institute Genomics Platform"/>
            <person name="Cuomo C."/>
            <person name="de Hoog S."/>
            <person name="Gorbushina A."/>
            <person name="Walker B."/>
            <person name="Young S.K."/>
            <person name="Zeng Q."/>
            <person name="Gargeya S."/>
            <person name="Fitzgerald M."/>
            <person name="Haas B."/>
            <person name="Abouelleil A."/>
            <person name="Allen A.W."/>
            <person name="Alvarado L."/>
            <person name="Arachchi H.M."/>
            <person name="Berlin A.M."/>
            <person name="Chapman S.B."/>
            <person name="Gainer-Dewar J."/>
            <person name="Goldberg J."/>
            <person name="Griggs A."/>
            <person name="Gujja S."/>
            <person name="Hansen M."/>
            <person name="Howarth C."/>
            <person name="Imamovic A."/>
            <person name="Ireland A."/>
            <person name="Larimer J."/>
            <person name="McCowan C."/>
            <person name="Murphy C."/>
            <person name="Pearson M."/>
            <person name="Poon T.W."/>
            <person name="Priest M."/>
            <person name="Roberts A."/>
            <person name="Saif S."/>
            <person name="Shea T."/>
            <person name="Sisk P."/>
            <person name="Sykes S."/>
            <person name="Wortman J."/>
            <person name="Nusbaum C."/>
            <person name="Birren B."/>
        </authorList>
    </citation>
    <scope>NUCLEOTIDE SEQUENCE [LARGE SCALE GENOMIC DNA]</scope>
    <source>
        <strain evidence="3 4">CBS 119918</strain>
    </source>
</reference>
<feature type="region of interest" description="Disordered" evidence="1">
    <location>
        <begin position="407"/>
        <end position="442"/>
    </location>
</feature>
<dbReference type="VEuPathDB" id="FungiDB:A1O9_06589"/>
<feature type="transmembrane region" description="Helical" evidence="2">
    <location>
        <begin position="206"/>
        <end position="225"/>
    </location>
</feature>
<dbReference type="AlphaFoldDB" id="A0A072PH84"/>
<evidence type="ECO:0000313" key="3">
    <source>
        <dbReference type="EMBL" id="KEF58663.1"/>
    </source>
</evidence>
<dbReference type="PANTHER" id="PTHR35179">
    <property type="entry name" value="PROTEIN CBG02620"/>
    <property type="match status" value="1"/>
</dbReference>
<sequence length="442" mass="49568">MGSLFLSSNYTPEAVSPTDIRVASLAWGFTLGFSFLTSVKAGRQTATIWRRAHRVTTYVALIWGEMLVSTIFGFICWFYIDHFFNPSFAFFFSILTLWALQVQFLLQIIINRINLLITNKRKVAYIKWGTAGLITAINISVYCIWIPARLQVSERYIHINEVWDRCEKGIYLIVDAALNMYFLYLVKNKLMARGMSKYKPLFRFNAAIVIVSLSMDVLIIAMMSMKNTFVYMQFHPIAYIVKLNIEMSMAELITKVAQAPNHAGPGSSSGPHTSSADPNSTGVSRSWYHKGGKDDKRHSSRGRNAQDGAIDTITVTTDRRMDGVTSPDPVKNYSAWISVGDHAARDVESQRRYQRSHAHFEDEEDELDDGQRETHEMGFIDFVKGGGRRVDENVIVKAMETIVTTKGVDGSGSVTPSTNTAMGDVSRGTSETGSTNELKPSR</sequence>
<feature type="transmembrane region" description="Helical" evidence="2">
    <location>
        <begin position="20"/>
        <end position="39"/>
    </location>
</feature>
<dbReference type="EMBL" id="AMGV01000004">
    <property type="protein sequence ID" value="KEF58663.1"/>
    <property type="molecule type" value="Genomic_DNA"/>
</dbReference>
<keyword evidence="2" id="KW-0812">Transmembrane</keyword>
<dbReference type="GeneID" id="25281506"/>
<evidence type="ECO:0000256" key="1">
    <source>
        <dbReference type="SAM" id="MobiDB-lite"/>
    </source>
</evidence>
<feature type="transmembrane region" description="Helical" evidence="2">
    <location>
        <begin position="86"/>
        <end position="106"/>
    </location>
</feature>
<feature type="compositionally biased region" description="Low complexity" evidence="1">
    <location>
        <begin position="260"/>
        <end position="276"/>
    </location>
</feature>
<organism evidence="3 4">
    <name type="scientific">Exophiala aquamarina CBS 119918</name>
    <dbReference type="NCBI Taxonomy" id="1182545"/>
    <lineage>
        <taxon>Eukaryota</taxon>
        <taxon>Fungi</taxon>
        <taxon>Dikarya</taxon>
        <taxon>Ascomycota</taxon>
        <taxon>Pezizomycotina</taxon>
        <taxon>Eurotiomycetes</taxon>
        <taxon>Chaetothyriomycetidae</taxon>
        <taxon>Chaetothyriales</taxon>
        <taxon>Herpotrichiellaceae</taxon>
        <taxon>Exophiala</taxon>
    </lineage>
</organism>